<gene>
    <name evidence="5" type="ORF">PRZ03_01730</name>
</gene>
<dbReference type="RefSeq" id="WP_273598738.1">
    <property type="nucleotide sequence ID" value="NZ_JAQQXT010000001.1"/>
</dbReference>
<keyword evidence="5" id="KW-0418">Kinase</keyword>
<keyword evidence="2" id="KW-0472">Membrane</keyword>
<organism evidence="5 6">
    <name type="scientific">Roseateles albus</name>
    <dbReference type="NCBI Taxonomy" id="2987525"/>
    <lineage>
        <taxon>Bacteria</taxon>
        <taxon>Pseudomonadati</taxon>
        <taxon>Pseudomonadota</taxon>
        <taxon>Betaproteobacteria</taxon>
        <taxon>Burkholderiales</taxon>
        <taxon>Sphaerotilaceae</taxon>
        <taxon>Roseateles</taxon>
    </lineage>
</organism>
<accession>A0ABT5K8X7</accession>
<name>A0ABT5K8X7_9BURK</name>
<dbReference type="Pfam" id="PF06580">
    <property type="entry name" value="His_kinase"/>
    <property type="match status" value="1"/>
</dbReference>
<feature type="coiled-coil region" evidence="1">
    <location>
        <begin position="162"/>
        <end position="189"/>
    </location>
</feature>
<feature type="transmembrane region" description="Helical" evidence="2">
    <location>
        <begin position="102"/>
        <end position="120"/>
    </location>
</feature>
<feature type="transmembrane region" description="Helical" evidence="2">
    <location>
        <begin position="140"/>
        <end position="160"/>
    </location>
</feature>
<protein>
    <submittedName>
        <fullName evidence="5">Histidine kinase</fullName>
    </submittedName>
</protein>
<dbReference type="InterPro" id="IPR010559">
    <property type="entry name" value="Sig_transdc_His_kin_internal"/>
</dbReference>
<keyword evidence="2" id="KW-1133">Transmembrane helix</keyword>
<evidence type="ECO:0000259" key="4">
    <source>
        <dbReference type="Pfam" id="PF06580"/>
    </source>
</evidence>
<evidence type="ECO:0000256" key="2">
    <source>
        <dbReference type="SAM" id="Phobius"/>
    </source>
</evidence>
<dbReference type="Gene3D" id="3.30.565.10">
    <property type="entry name" value="Histidine kinase-like ATPase, C-terminal domain"/>
    <property type="match status" value="1"/>
</dbReference>
<evidence type="ECO:0000313" key="6">
    <source>
        <dbReference type="Proteomes" id="UP001221189"/>
    </source>
</evidence>
<comment type="caution">
    <text evidence="5">The sequence shown here is derived from an EMBL/GenBank/DDBJ whole genome shotgun (WGS) entry which is preliminary data.</text>
</comment>
<feature type="domain" description="Histidine kinase/HSP90-like ATPase" evidence="3">
    <location>
        <begin position="282"/>
        <end position="362"/>
    </location>
</feature>
<dbReference type="InterPro" id="IPR036890">
    <property type="entry name" value="HATPase_C_sf"/>
</dbReference>
<keyword evidence="1" id="KW-0175">Coiled coil</keyword>
<feature type="transmembrane region" description="Helical" evidence="2">
    <location>
        <begin position="71"/>
        <end position="90"/>
    </location>
</feature>
<evidence type="ECO:0000256" key="1">
    <source>
        <dbReference type="SAM" id="Coils"/>
    </source>
</evidence>
<dbReference type="Pfam" id="PF02518">
    <property type="entry name" value="HATPase_c"/>
    <property type="match status" value="1"/>
</dbReference>
<dbReference type="PANTHER" id="PTHR34220">
    <property type="entry name" value="SENSOR HISTIDINE KINASE YPDA"/>
    <property type="match status" value="1"/>
</dbReference>
<proteinExistence type="predicted"/>
<evidence type="ECO:0000259" key="3">
    <source>
        <dbReference type="Pfam" id="PF02518"/>
    </source>
</evidence>
<dbReference type="GO" id="GO:0016301">
    <property type="term" value="F:kinase activity"/>
    <property type="evidence" value="ECO:0007669"/>
    <property type="project" value="UniProtKB-KW"/>
</dbReference>
<keyword evidence="6" id="KW-1185">Reference proteome</keyword>
<dbReference type="SUPFAM" id="SSF55874">
    <property type="entry name" value="ATPase domain of HSP90 chaperone/DNA topoisomerase II/histidine kinase"/>
    <property type="match status" value="1"/>
</dbReference>
<keyword evidence="5" id="KW-0808">Transferase</keyword>
<dbReference type="PANTHER" id="PTHR34220:SF9">
    <property type="entry name" value="SIGNAL TRANSDUCTION HISTIDINE KINASE INTERNAL REGION DOMAIN-CONTAINING PROTEIN"/>
    <property type="match status" value="1"/>
</dbReference>
<evidence type="ECO:0000313" key="5">
    <source>
        <dbReference type="EMBL" id="MDC8770273.1"/>
    </source>
</evidence>
<dbReference type="InterPro" id="IPR050640">
    <property type="entry name" value="Bact_2-comp_sensor_kinase"/>
</dbReference>
<sequence length="374" mass="41499">MRCTSSNAADAEGKLKLDWTQWVWPGPRRVFTPEEMARAGQQPWPKSIDYYVYSNVLVLLAINYNDVARGLIHWAALLALGMSSLALWVAKQLWRQPTRNRLNLYTVGSVALLTAVFLLLKFKPLSFVPALERSDQKALVLIVAAVGVLALISWFFLVLIRAQQIASRLRELEEQERHLKLARRLATAQIQPHFLFNTLASVQHWVDTQDPRAGSTLRSFTAYLRATLPMFERESLSLTEELQIVRSYLEVMQARLGSRLQWQIDVGAGVDESLQLPPGLLLTLVENAIGHGIEPALRGGSITVTIAQPTEGRVLIEVCDDGAGLSGAAVDGLGLQNSRERLQQLYGARARLSLKPLTPGCSASLEIHTVEPKP</sequence>
<dbReference type="EMBL" id="JAQQXT010000001">
    <property type="protein sequence ID" value="MDC8770273.1"/>
    <property type="molecule type" value="Genomic_DNA"/>
</dbReference>
<dbReference type="Proteomes" id="UP001221189">
    <property type="component" value="Unassembled WGS sequence"/>
</dbReference>
<keyword evidence="2" id="KW-0812">Transmembrane</keyword>
<reference evidence="5 6" key="1">
    <citation type="submission" date="2022-10" db="EMBL/GenBank/DDBJ databases">
        <title>Paucibacter sp. hw1 Genome sequencing.</title>
        <authorList>
            <person name="Park S."/>
        </authorList>
    </citation>
    <scope>NUCLEOTIDE SEQUENCE [LARGE SCALE GENOMIC DNA]</scope>
    <source>
        <strain evidence="6">hw1</strain>
    </source>
</reference>
<dbReference type="InterPro" id="IPR003594">
    <property type="entry name" value="HATPase_dom"/>
</dbReference>
<feature type="domain" description="Signal transduction histidine kinase internal region" evidence="4">
    <location>
        <begin position="187"/>
        <end position="260"/>
    </location>
</feature>